<dbReference type="Gene3D" id="3.10.310.30">
    <property type="match status" value="1"/>
</dbReference>
<sequence>MEDFNCEEGSLYSRSAAGLSWKILEQDDRLVAAFSQKLRIDGIVSRILLNRGITSIEEAEKFLNGKLKSDLPTPFLFKDMEKAALRIVRAILNKEKITVFGDYDVDGATSSAVLYKFFKSIGIIIDIYIPNRLREGYGPNVEAMYKIKEKQTDLMITVDCGTSSHEPLRVAKALGMDVIVIDHHLAPTELPEAYAIINPNQLNDEFPFKTIAAVAVTFFTVIAVRKKLREINWFKDNNLNELDLMTLLDLVALGTVCDVMPLIGINRIFVKYGLHLIAQRNNLGITTILDIAKIKSTPKAHHLGYIVGPRINAGGRVDESSLGVSLLITENPCESYKLASQLEILNEERKNIENAALNEAFEYIEKNIDINHPVIFAVGYNWHIGVLGILASRIKEKYNKPVVVVSVSDGVGKGSARSVAGVDIGHIISAAKEKGLLIDGGGHAMAGGFTVKEEAIENFINYVVKNLSRDSGTKLFIEQASEVSIDSVIAVRAANLSLVQALEKLGPFGNINPTPRFVIYRAKLVQVSVFSKNNLLLSITDHFYGNSSEILKCIFFRAFEKKIGQLLMESEGRCLDLIGSLQENRIDRRGVQFIIEDIILHDEKE</sequence>
<keyword evidence="4" id="KW-0378">Hydrolase</keyword>
<dbReference type="NCBIfam" id="TIGR00644">
    <property type="entry name" value="recJ"/>
    <property type="match status" value="1"/>
</dbReference>
<comment type="caution">
    <text evidence="9">The sequence shown here is derived from an EMBL/GenBank/DDBJ whole genome shotgun (WGS) entry which is preliminary data.</text>
</comment>
<evidence type="ECO:0000256" key="1">
    <source>
        <dbReference type="ARBA" id="ARBA00005915"/>
    </source>
</evidence>
<dbReference type="GO" id="GO:0006310">
    <property type="term" value="P:DNA recombination"/>
    <property type="evidence" value="ECO:0007669"/>
    <property type="project" value="InterPro"/>
</dbReference>
<keyword evidence="10" id="KW-1185">Reference proteome</keyword>
<keyword evidence="5 9" id="KW-0269">Exonuclease</keyword>
<evidence type="ECO:0000256" key="4">
    <source>
        <dbReference type="ARBA" id="ARBA00022801"/>
    </source>
</evidence>
<evidence type="ECO:0000259" key="6">
    <source>
        <dbReference type="Pfam" id="PF01368"/>
    </source>
</evidence>
<evidence type="ECO:0000313" key="10">
    <source>
        <dbReference type="Proteomes" id="UP000837675"/>
    </source>
</evidence>
<dbReference type="InterPro" id="IPR004610">
    <property type="entry name" value="RecJ"/>
</dbReference>
<proteinExistence type="inferred from homology"/>
<reference evidence="9" key="1">
    <citation type="submission" date="2021-06" db="EMBL/GenBank/DDBJ databases">
        <authorList>
            <person name="Nardi T."/>
            <person name="Nardi T."/>
        </authorList>
    </citation>
    <scope>NUCLEOTIDE SEQUENCE</scope>
</reference>
<dbReference type="PANTHER" id="PTHR30255">
    <property type="entry name" value="SINGLE-STRANDED-DNA-SPECIFIC EXONUCLEASE RECJ"/>
    <property type="match status" value="1"/>
</dbReference>
<evidence type="ECO:0000313" key="9">
    <source>
        <dbReference type="EMBL" id="CAG7592061.1"/>
    </source>
</evidence>
<dbReference type="InterPro" id="IPR001667">
    <property type="entry name" value="DDH_dom"/>
</dbReference>
<dbReference type="InterPro" id="IPR003156">
    <property type="entry name" value="DHHA1_dom"/>
</dbReference>
<accession>A0A8S4BWP1</accession>
<dbReference type="InterPro" id="IPR051673">
    <property type="entry name" value="SSDNA_exonuclease_RecJ"/>
</dbReference>
<dbReference type="GO" id="GO:0003676">
    <property type="term" value="F:nucleic acid binding"/>
    <property type="evidence" value="ECO:0007669"/>
    <property type="project" value="InterPro"/>
</dbReference>
<organism evidence="9 10">
    <name type="scientific">Hyalomma marginatum</name>
    <dbReference type="NCBI Taxonomy" id="34627"/>
    <lineage>
        <taxon>Eukaryota</taxon>
        <taxon>Metazoa</taxon>
        <taxon>Ecdysozoa</taxon>
        <taxon>Arthropoda</taxon>
        <taxon>Chelicerata</taxon>
        <taxon>Arachnida</taxon>
        <taxon>Acari</taxon>
        <taxon>Parasitiformes</taxon>
        <taxon>Ixodida</taxon>
        <taxon>Ixodoidea</taxon>
        <taxon>Ixodidae</taxon>
        <taxon>Hyalomminae</taxon>
        <taxon>Hyalomma</taxon>
    </lineage>
</organism>
<dbReference type="GO" id="GO:0008409">
    <property type="term" value="F:5'-3' exonuclease activity"/>
    <property type="evidence" value="ECO:0007669"/>
    <property type="project" value="InterPro"/>
</dbReference>
<evidence type="ECO:0000259" key="7">
    <source>
        <dbReference type="Pfam" id="PF02272"/>
    </source>
</evidence>
<gene>
    <name evidence="9" type="ORF">MHYMCMPASI_00521</name>
</gene>
<protein>
    <recommendedName>
        <fullName evidence="2">Single-stranded-DNA-specific exonuclease RecJ</fullName>
    </recommendedName>
</protein>
<name>A0A8S4BWP1_9ACAR</name>
<dbReference type="PANTHER" id="PTHR30255:SF2">
    <property type="entry name" value="SINGLE-STRANDED-DNA-SPECIFIC EXONUCLEASE RECJ"/>
    <property type="match status" value="1"/>
</dbReference>
<feature type="domain" description="RecJ OB" evidence="8">
    <location>
        <begin position="485"/>
        <end position="597"/>
    </location>
</feature>
<dbReference type="Pfam" id="PF02272">
    <property type="entry name" value="DHHA1"/>
    <property type="match status" value="1"/>
</dbReference>
<dbReference type="Pfam" id="PF17768">
    <property type="entry name" value="RecJ_OB"/>
    <property type="match status" value="1"/>
</dbReference>
<dbReference type="InterPro" id="IPR041122">
    <property type="entry name" value="RecJ_OB"/>
</dbReference>
<keyword evidence="3" id="KW-0540">Nuclease</keyword>
<dbReference type="SUPFAM" id="SSF64182">
    <property type="entry name" value="DHH phosphoesterases"/>
    <property type="match status" value="1"/>
</dbReference>
<comment type="similarity">
    <text evidence="1">Belongs to the RecJ family.</text>
</comment>
<dbReference type="InterPro" id="IPR038763">
    <property type="entry name" value="DHH_sf"/>
</dbReference>
<dbReference type="Gene3D" id="3.90.1640.30">
    <property type="match status" value="1"/>
</dbReference>
<evidence type="ECO:0000256" key="3">
    <source>
        <dbReference type="ARBA" id="ARBA00022722"/>
    </source>
</evidence>
<feature type="domain" description="DDH" evidence="6">
    <location>
        <begin position="96"/>
        <end position="255"/>
    </location>
</feature>
<dbReference type="EMBL" id="CAJVAF010000226">
    <property type="protein sequence ID" value="CAG7592061.1"/>
    <property type="molecule type" value="Genomic_DNA"/>
</dbReference>
<dbReference type="Pfam" id="PF01368">
    <property type="entry name" value="DHH"/>
    <property type="match status" value="1"/>
</dbReference>
<dbReference type="AlphaFoldDB" id="A0A8S4BWP1"/>
<evidence type="ECO:0000259" key="8">
    <source>
        <dbReference type="Pfam" id="PF17768"/>
    </source>
</evidence>
<feature type="domain" description="DHHA1" evidence="7">
    <location>
        <begin position="373"/>
        <end position="464"/>
    </location>
</feature>
<dbReference type="GO" id="GO:0006281">
    <property type="term" value="P:DNA repair"/>
    <property type="evidence" value="ECO:0007669"/>
    <property type="project" value="InterPro"/>
</dbReference>
<evidence type="ECO:0000256" key="5">
    <source>
        <dbReference type="ARBA" id="ARBA00022839"/>
    </source>
</evidence>
<evidence type="ECO:0000256" key="2">
    <source>
        <dbReference type="ARBA" id="ARBA00019841"/>
    </source>
</evidence>
<dbReference type="Proteomes" id="UP000837675">
    <property type="component" value="Unassembled WGS sequence"/>
</dbReference>